<accession>A0A6N7Z5E5</accession>
<dbReference type="OrthoDB" id="9797931at2"/>
<sequence>MVARGKFDIREVTFDESSTGHVLVQMVTAAVCGSDLHRLFGHKADQISYPGLPGFPGHEGIGQVVNRGRPLGASGRGRRDMAGHRRTTPKTPPCPVLAGHGGV</sequence>
<name>A0A6N7Z5E5_9PSEU</name>
<dbReference type="InterPro" id="IPR013154">
    <property type="entry name" value="ADH-like_N"/>
</dbReference>
<gene>
    <name evidence="3" type="ORF">GKO32_17365</name>
</gene>
<evidence type="ECO:0000313" key="3">
    <source>
        <dbReference type="EMBL" id="MTD55730.1"/>
    </source>
</evidence>
<feature type="region of interest" description="Disordered" evidence="1">
    <location>
        <begin position="60"/>
        <end position="103"/>
    </location>
</feature>
<organism evidence="3 4">
    <name type="scientific">Amycolatopsis pithecellobii</name>
    <dbReference type="NCBI Taxonomy" id="664692"/>
    <lineage>
        <taxon>Bacteria</taxon>
        <taxon>Bacillati</taxon>
        <taxon>Actinomycetota</taxon>
        <taxon>Actinomycetes</taxon>
        <taxon>Pseudonocardiales</taxon>
        <taxon>Pseudonocardiaceae</taxon>
        <taxon>Amycolatopsis</taxon>
    </lineage>
</organism>
<evidence type="ECO:0000259" key="2">
    <source>
        <dbReference type="Pfam" id="PF08240"/>
    </source>
</evidence>
<dbReference type="EMBL" id="WMBA01000025">
    <property type="protein sequence ID" value="MTD55730.1"/>
    <property type="molecule type" value="Genomic_DNA"/>
</dbReference>
<evidence type="ECO:0000256" key="1">
    <source>
        <dbReference type="SAM" id="MobiDB-lite"/>
    </source>
</evidence>
<dbReference type="Pfam" id="PF08240">
    <property type="entry name" value="ADH_N"/>
    <property type="match status" value="1"/>
</dbReference>
<dbReference type="Proteomes" id="UP000440096">
    <property type="component" value="Unassembled WGS sequence"/>
</dbReference>
<protein>
    <submittedName>
        <fullName evidence="3">Alcohol dehydrogenase catalytic domain-containing protein</fullName>
    </submittedName>
</protein>
<dbReference type="InterPro" id="IPR011032">
    <property type="entry name" value="GroES-like_sf"/>
</dbReference>
<dbReference type="SUPFAM" id="SSF50129">
    <property type="entry name" value="GroES-like"/>
    <property type="match status" value="1"/>
</dbReference>
<dbReference type="Gene3D" id="3.90.180.10">
    <property type="entry name" value="Medium-chain alcohol dehydrogenases, catalytic domain"/>
    <property type="match status" value="1"/>
</dbReference>
<keyword evidence="4" id="KW-1185">Reference proteome</keyword>
<feature type="domain" description="Alcohol dehydrogenase-like N-terminal" evidence="2">
    <location>
        <begin position="20"/>
        <end position="71"/>
    </location>
</feature>
<evidence type="ECO:0000313" key="4">
    <source>
        <dbReference type="Proteomes" id="UP000440096"/>
    </source>
</evidence>
<proteinExistence type="predicted"/>
<reference evidence="3 4" key="1">
    <citation type="submission" date="2019-11" db="EMBL/GenBank/DDBJ databases">
        <title>Draft genome of Amycolatopsis RM579.</title>
        <authorList>
            <person name="Duangmal K."/>
            <person name="Mingma R."/>
        </authorList>
    </citation>
    <scope>NUCLEOTIDE SEQUENCE [LARGE SCALE GENOMIC DNA]</scope>
    <source>
        <strain evidence="3 4">RM579</strain>
    </source>
</reference>
<dbReference type="AlphaFoldDB" id="A0A6N7Z5E5"/>
<comment type="caution">
    <text evidence="3">The sequence shown here is derived from an EMBL/GenBank/DDBJ whole genome shotgun (WGS) entry which is preliminary data.</text>
</comment>